<evidence type="ECO:0008006" key="10">
    <source>
        <dbReference type="Google" id="ProtNLM"/>
    </source>
</evidence>
<feature type="region of interest" description="Disordered" evidence="6">
    <location>
        <begin position="384"/>
        <end position="403"/>
    </location>
</feature>
<evidence type="ECO:0000256" key="1">
    <source>
        <dbReference type="ARBA" id="ARBA00004370"/>
    </source>
</evidence>
<reference evidence="8 9" key="1">
    <citation type="journal article" date="2023" name="Commun. Biol.">
        <title>Genome analysis of Parmales, the sister group of diatoms, reveals the evolutionary specialization of diatoms from phago-mixotrophs to photoautotrophs.</title>
        <authorList>
            <person name="Ban H."/>
            <person name="Sato S."/>
            <person name="Yoshikawa S."/>
            <person name="Yamada K."/>
            <person name="Nakamura Y."/>
            <person name="Ichinomiya M."/>
            <person name="Sato N."/>
            <person name="Blanc-Mathieu R."/>
            <person name="Endo H."/>
            <person name="Kuwata A."/>
            <person name="Ogata H."/>
        </authorList>
    </citation>
    <scope>NUCLEOTIDE SEQUENCE [LARGE SCALE GENOMIC DNA]</scope>
</reference>
<dbReference type="EMBL" id="BRYB01000624">
    <property type="protein sequence ID" value="GMI34165.1"/>
    <property type="molecule type" value="Genomic_DNA"/>
</dbReference>
<proteinExistence type="inferred from homology"/>
<dbReference type="PANTHER" id="PTHR10736">
    <property type="entry name" value="BESTROPHIN"/>
    <property type="match status" value="1"/>
</dbReference>
<dbReference type="PANTHER" id="PTHR10736:SF55">
    <property type="entry name" value="BESTROPHIN-4"/>
    <property type="match status" value="1"/>
</dbReference>
<keyword evidence="4 7" id="KW-0472">Membrane</keyword>
<evidence type="ECO:0000313" key="9">
    <source>
        <dbReference type="Proteomes" id="UP001165060"/>
    </source>
</evidence>
<dbReference type="Pfam" id="PF01062">
    <property type="entry name" value="Bestrophin"/>
    <property type="match status" value="1"/>
</dbReference>
<feature type="transmembrane region" description="Helical" evidence="7">
    <location>
        <begin position="274"/>
        <end position="292"/>
    </location>
</feature>
<gene>
    <name evidence="8" type="ORF">TeGR_g7900</name>
</gene>
<keyword evidence="9" id="KW-1185">Reference proteome</keyword>
<sequence>MTVPYSAALPSKFSSVSWFRTVVFRWRGSVYKLIAVELCIIVCLWYLVDFFIGVQHQATRDELRNGILFMRTYQNSTRTLLSFMLVYYYQQIWGRARGIFFAIPWPDNPFFMTGSLVGGNDEEGRMQRRTVFRYVLATNFLIFVGISEKFKRAYGSNPFASLVKLGLLTAEEVRELETRFVRFPYLNELSFIPLVWAQDVVRRSFEGRGDGGERISVRVIEAIREFRVNCAAVLFEVYLPFPLLLSQLVTVLTYCQLLVTVVAQQNSYKDGESVFFFPIFTCLEALVYIGALRVGQIYTNPLGADDDDYEVVSFFNRNLKLAGLYGCYGLGGGGGGEEEGAGGDEDFDFRSNAPPMTDLRAAQETVLRRVPVEVYAHEHSRTGVDDDFAEGVPPREGAEIPSTPQLRLSVAARKKMKESEEPLLAPV</sequence>
<evidence type="ECO:0000256" key="2">
    <source>
        <dbReference type="ARBA" id="ARBA00022692"/>
    </source>
</evidence>
<comment type="similarity">
    <text evidence="5">Belongs to the anion channel-forming bestrophin (TC 1.A.46) family. Calcium-sensitive chloride channel subfamily.</text>
</comment>
<name>A0ABQ6MWL8_9STRA</name>
<evidence type="ECO:0000256" key="6">
    <source>
        <dbReference type="SAM" id="MobiDB-lite"/>
    </source>
</evidence>
<protein>
    <recommendedName>
        <fullName evidence="10">Bestrophin homolog</fullName>
    </recommendedName>
</protein>
<evidence type="ECO:0000313" key="8">
    <source>
        <dbReference type="EMBL" id="GMI34165.1"/>
    </source>
</evidence>
<feature type="transmembrane region" description="Helical" evidence="7">
    <location>
        <begin position="243"/>
        <end position="262"/>
    </location>
</feature>
<organism evidence="8 9">
    <name type="scientific">Tetraparma gracilis</name>
    <dbReference type="NCBI Taxonomy" id="2962635"/>
    <lineage>
        <taxon>Eukaryota</taxon>
        <taxon>Sar</taxon>
        <taxon>Stramenopiles</taxon>
        <taxon>Ochrophyta</taxon>
        <taxon>Bolidophyceae</taxon>
        <taxon>Parmales</taxon>
        <taxon>Triparmaceae</taxon>
        <taxon>Tetraparma</taxon>
    </lineage>
</organism>
<evidence type="ECO:0000256" key="4">
    <source>
        <dbReference type="ARBA" id="ARBA00023136"/>
    </source>
</evidence>
<dbReference type="InterPro" id="IPR021134">
    <property type="entry name" value="Bestrophin-like"/>
</dbReference>
<evidence type="ECO:0000256" key="3">
    <source>
        <dbReference type="ARBA" id="ARBA00022989"/>
    </source>
</evidence>
<comment type="subcellular location">
    <subcellularLocation>
        <location evidence="1">Membrane</location>
    </subcellularLocation>
</comment>
<keyword evidence="2 7" id="KW-0812">Transmembrane</keyword>
<evidence type="ECO:0000256" key="7">
    <source>
        <dbReference type="SAM" id="Phobius"/>
    </source>
</evidence>
<accession>A0ABQ6MWL8</accession>
<dbReference type="Proteomes" id="UP001165060">
    <property type="component" value="Unassembled WGS sequence"/>
</dbReference>
<comment type="caution">
    <text evidence="8">The sequence shown here is derived from an EMBL/GenBank/DDBJ whole genome shotgun (WGS) entry which is preliminary data.</text>
</comment>
<feature type="transmembrane region" description="Helical" evidence="7">
    <location>
        <begin position="33"/>
        <end position="54"/>
    </location>
</feature>
<evidence type="ECO:0000256" key="5">
    <source>
        <dbReference type="ARBA" id="ARBA00034769"/>
    </source>
</evidence>
<dbReference type="InterPro" id="IPR000615">
    <property type="entry name" value="Bestrophin"/>
</dbReference>
<keyword evidence="3 7" id="KW-1133">Transmembrane helix</keyword>